<dbReference type="AlphaFoldDB" id="A0A5A7PBJ2"/>
<reference evidence="9" key="1">
    <citation type="journal article" date="2019" name="Curr. Biol.">
        <title>Genome Sequence of Striga asiatica Provides Insight into the Evolution of Plant Parasitism.</title>
        <authorList>
            <person name="Yoshida S."/>
            <person name="Kim S."/>
            <person name="Wafula E.K."/>
            <person name="Tanskanen J."/>
            <person name="Kim Y.M."/>
            <person name="Honaas L."/>
            <person name="Yang Z."/>
            <person name="Spallek T."/>
            <person name="Conn C.E."/>
            <person name="Ichihashi Y."/>
            <person name="Cheong K."/>
            <person name="Cui S."/>
            <person name="Der J.P."/>
            <person name="Gundlach H."/>
            <person name="Jiao Y."/>
            <person name="Hori C."/>
            <person name="Ishida J.K."/>
            <person name="Kasahara H."/>
            <person name="Kiba T."/>
            <person name="Kim M.S."/>
            <person name="Koo N."/>
            <person name="Laohavisit A."/>
            <person name="Lee Y.H."/>
            <person name="Lumba S."/>
            <person name="McCourt P."/>
            <person name="Mortimer J.C."/>
            <person name="Mutuku J.M."/>
            <person name="Nomura T."/>
            <person name="Sasaki-Sekimoto Y."/>
            <person name="Seto Y."/>
            <person name="Wang Y."/>
            <person name="Wakatake T."/>
            <person name="Sakakibara H."/>
            <person name="Demura T."/>
            <person name="Yamaguchi S."/>
            <person name="Yoneyama K."/>
            <person name="Manabe R.I."/>
            <person name="Nelson D.C."/>
            <person name="Schulman A.H."/>
            <person name="Timko M.P."/>
            <person name="dePamphilis C.W."/>
            <person name="Choi D."/>
            <person name="Shirasu K."/>
        </authorList>
    </citation>
    <scope>NUCLEOTIDE SEQUENCE [LARGE SCALE GENOMIC DNA]</scope>
    <source>
        <strain evidence="9">cv. UVA1</strain>
    </source>
</reference>
<keyword evidence="6" id="KW-0539">Nucleus</keyword>
<evidence type="ECO:0000256" key="7">
    <source>
        <dbReference type="SAM" id="MobiDB-lite"/>
    </source>
</evidence>
<protein>
    <submittedName>
        <fullName evidence="8">Pre-mRNA-splicing factor CLF1</fullName>
    </submittedName>
</protein>
<dbReference type="EMBL" id="BKCP01004339">
    <property type="protein sequence ID" value="GER30285.1"/>
    <property type="molecule type" value="Genomic_DNA"/>
</dbReference>
<name>A0A5A7PBJ2_STRAF</name>
<dbReference type="PANTHER" id="PTHR11246:SF3">
    <property type="entry name" value="CROOKED NECK-LIKE PROTEIN 1"/>
    <property type="match status" value="1"/>
</dbReference>
<dbReference type="GO" id="GO:0071014">
    <property type="term" value="C:post-mRNA release spliceosomal complex"/>
    <property type="evidence" value="ECO:0007669"/>
    <property type="project" value="TreeGrafter"/>
</dbReference>
<dbReference type="GO" id="GO:0000245">
    <property type="term" value="P:spliceosomal complex assembly"/>
    <property type="evidence" value="ECO:0007669"/>
    <property type="project" value="TreeGrafter"/>
</dbReference>
<dbReference type="GO" id="GO:0000974">
    <property type="term" value="C:Prp19 complex"/>
    <property type="evidence" value="ECO:0007669"/>
    <property type="project" value="TreeGrafter"/>
</dbReference>
<keyword evidence="3" id="KW-0507">mRNA processing</keyword>
<comment type="caution">
    <text evidence="8">The sequence shown here is derived from an EMBL/GenBank/DDBJ whole genome shotgun (WGS) entry which is preliminary data.</text>
</comment>
<dbReference type="InterPro" id="IPR045075">
    <property type="entry name" value="Syf1-like"/>
</dbReference>
<evidence type="ECO:0000256" key="4">
    <source>
        <dbReference type="ARBA" id="ARBA00022737"/>
    </source>
</evidence>
<dbReference type="GO" id="GO:0071011">
    <property type="term" value="C:precatalytic spliceosome"/>
    <property type="evidence" value="ECO:0007669"/>
    <property type="project" value="TreeGrafter"/>
</dbReference>
<keyword evidence="4" id="KW-0677">Repeat</keyword>
<sequence length="162" mass="19262">MKFPRPTSVKNKTPATIQITADQILRERQEAEVRPPKQKITDTAEIGNTSSASARSYEDLIQRMLWNMRERRADFQAVVGVDSLSEELAFVHKFRAEILKKYFEIELQLGNIERCRKFHEKCLEWSLENCYAWSMYAELERYHWKKLKEPELFLSLQLINLH</sequence>
<evidence type="ECO:0000256" key="1">
    <source>
        <dbReference type="ARBA" id="ARBA00004123"/>
    </source>
</evidence>
<organism evidence="8 9">
    <name type="scientific">Striga asiatica</name>
    <name type="common">Asiatic witchweed</name>
    <name type="synonym">Buchnera asiatica</name>
    <dbReference type="NCBI Taxonomy" id="4170"/>
    <lineage>
        <taxon>Eukaryota</taxon>
        <taxon>Viridiplantae</taxon>
        <taxon>Streptophyta</taxon>
        <taxon>Embryophyta</taxon>
        <taxon>Tracheophyta</taxon>
        <taxon>Spermatophyta</taxon>
        <taxon>Magnoliopsida</taxon>
        <taxon>eudicotyledons</taxon>
        <taxon>Gunneridae</taxon>
        <taxon>Pentapetalae</taxon>
        <taxon>asterids</taxon>
        <taxon>lamiids</taxon>
        <taxon>Lamiales</taxon>
        <taxon>Orobanchaceae</taxon>
        <taxon>Buchnereae</taxon>
        <taxon>Striga</taxon>
    </lineage>
</organism>
<proteinExistence type="inferred from homology"/>
<accession>A0A5A7PBJ2</accession>
<evidence type="ECO:0000256" key="3">
    <source>
        <dbReference type="ARBA" id="ARBA00022664"/>
    </source>
</evidence>
<dbReference type="Proteomes" id="UP000325081">
    <property type="component" value="Unassembled WGS sequence"/>
</dbReference>
<evidence type="ECO:0000313" key="9">
    <source>
        <dbReference type="Proteomes" id="UP000325081"/>
    </source>
</evidence>
<dbReference type="GO" id="GO:0071007">
    <property type="term" value="C:U2-type catalytic step 2 spliceosome"/>
    <property type="evidence" value="ECO:0007669"/>
    <property type="project" value="TreeGrafter"/>
</dbReference>
<evidence type="ECO:0000256" key="5">
    <source>
        <dbReference type="ARBA" id="ARBA00023187"/>
    </source>
</evidence>
<dbReference type="OrthoDB" id="541719at2759"/>
<dbReference type="PANTHER" id="PTHR11246">
    <property type="entry name" value="PRE-MRNA SPLICING FACTOR"/>
    <property type="match status" value="1"/>
</dbReference>
<evidence type="ECO:0000256" key="2">
    <source>
        <dbReference type="ARBA" id="ARBA00008644"/>
    </source>
</evidence>
<evidence type="ECO:0000256" key="6">
    <source>
        <dbReference type="ARBA" id="ARBA00023242"/>
    </source>
</evidence>
<comment type="similarity">
    <text evidence="2">Belongs to the crooked-neck family.</text>
</comment>
<keyword evidence="5" id="KW-0508">mRNA splicing</keyword>
<dbReference type="InterPro" id="IPR011990">
    <property type="entry name" value="TPR-like_helical_dom_sf"/>
</dbReference>
<keyword evidence="9" id="KW-1185">Reference proteome</keyword>
<comment type="subcellular location">
    <subcellularLocation>
        <location evidence="1">Nucleus</location>
    </subcellularLocation>
</comment>
<dbReference type="SUPFAM" id="SSF48452">
    <property type="entry name" value="TPR-like"/>
    <property type="match status" value="1"/>
</dbReference>
<feature type="compositionally biased region" description="Basic and acidic residues" evidence="7">
    <location>
        <begin position="27"/>
        <end position="42"/>
    </location>
</feature>
<evidence type="ECO:0000313" key="8">
    <source>
        <dbReference type="EMBL" id="GER30285.1"/>
    </source>
</evidence>
<feature type="region of interest" description="Disordered" evidence="7">
    <location>
        <begin position="27"/>
        <end position="46"/>
    </location>
</feature>
<gene>
    <name evidence="8" type="ORF">STAS_06229</name>
</gene>